<proteinExistence type="inferred from homology"/>
<comment type="catalytic activity">
    <reaction evidence="1">
        <text>Hydrolysis of terminal, non-reducing beta-D-mannose residues in beta-D-mannosides.</text>
        <dbReference type="EC" id="3.2.1.25"/>
    </reaction>
</comment>
<keyword evidence="4" id="KW-0732">Signal</keyword>
<dbReference type="GO" id="GO:0006516">
    <property type="term" value="P:glycoprotein catabolic process"/>
    <property type="evidence" value="ECO:0007669"/>
    <property type="project" value="TreeGrafter"/>
</dbReference>
<comment type="similarity">
    <text evidence="2">Belongs to the glycosyl hydrolase 2 family.</text>
</comment>
<evidence type="ECO:0000256" key="6">
    <source>
        <dbReference type="ARBA" id="ARBA00023295"/>
    </source>
</evidence>
<dbReference type="SUPFAM" id="SSF49785">
    <property type="entry name" value="Galactose-binding domain-like"/>
    <property type="match status" value="1"/>
</dbReference>
<protein>
    <recommendedName>
        <fullName evidence="3">beta-mannosidase</fullName>
        <ecNumber evidence="3">3.2.1.25</ecNumber>
    </recommendedName>
</protein>
<accession>A0A3N4HLD7</accession>
<evidence type="ECO:0000256" key="3">
    <source>
        <dbReference type="ARBA" id="ARBA00012754"/>
    </source>
</evidence>
<feature type="domain" description="Beta-mannosidase-like galactose-binding" evidence="9">
    <location>
        <begin position="32"/>
        <end position="203"/>
    </location>
</feature>
<dbReference type="GO" id="GO:0004567">
    <property type="term" value="F:beta-mannosidase activity"/>
    <property type="evidence" value="ECO:0007669"/>
    <property type="project" value="UniProtKB-EC"/>
</dbReference>
<evidence type="ECO:0000313" key="10">
    <source>
        <dbReference type="EMBL" id="RPA74057.1"/>
    </source>
</evidence>
<gene>
    <name evidence="10" type="ORF">BJ508DRAFT_418805</name>
</gene>
<dbReference type="EMBL" id="ML119802">
    <property type="protein sequence ID" value="RPA74057.1"/>
    <property type="molecule type" value="Genomic_DNA"/>
</dbReference>
<dbReference type="InterPro" id="IPR017853">
    <property type="entry name" value="GH"/>
</dbReference>
<evidence type="ECO:0000256" key="1">
    <source>
        <dbReference type="ARBA" id="ARBA00000829"/>
    </source>
</evidence>
<dbReference type="AlphaFoldDB" id="A0A3N4HLD7"/>
<evidence type="ECO:0000259" key="9">
    <source>
        <dbReference type="Pfam" id="PF22666"/>
    </source>
</evidence>
<evidence type="ECO:0000259" key="8">
    <source>
        <dbReference type="Pfam" id="PF02836"/>
    </source>
</evidence>
<feature type="domain" description="Glycoside hydrolase family 2 immunoglobulin-like beta-sandwich" evidence="7">
    <location>
        <begin position="215"/>
        <end position="334"/>
    </location>
</feature>
<dbReference type="InterPro" id="IPR008979">
    <property type="entry name" value="Galactose-bd-like_sf"/>
</dbReference>
<keyword evidence="5 10" id="KW-0378">Hydrolase</keyword>
<dbReference type="Pfam" id="PF02836">
    <property type="entry name" value="Glyco_hydro_2_C"/>
    <property type="match status" value="1"/>
</dbReference>
<dbReference type="Gene3D" id="2.60.40.10">
    <property type="entry name" value="Immunoglobulins"/>
    <property type="match status" value="1"/>
</dbReference>
<dbReference type="InterPro" id="IPR036156">
    <property type="entry name" value="Beta-gal/glucu_dom_sf"/>
</dbReference>
<dbReference type="Pfam" id="PF22666">
    <property type="entry name" value="Glyco_hydro_2_N2"/>
    <property type="match status" value="1"/>
</dbReference>
<dbReference type="InterPro" id="IPR006103">
    <property type="entry name" value="Glyco_hydro_2_cat"/>
</dbReference>
<dbReference type="Gene3D" id="3.20.20.80">
    <property type="entry name" value="Glycosidases"/>
    <property type="match status" value="1"/>
</dbReference>
<dbReference type="SUPFAM" id="SSF49303">
    <property type="entry name" value="beta-Galactosidase/glucuronidase domain"/>
    <property type="match status" value="1"/>
</dbReference>
<evidence type="ECO:0000256" key="4">
    <source>
        <dbReference type="ARBA" id="ARBA00022729"/>
    </source>
</evidence>
<dbReference type="Proteomes" id="UP000275078">
    <property type="component" value="Unassembled WGS sequence"/>
</dbReference>
<dbReference type="SUPFAM" id="SSF51445">
    <property type="entry name" value="(Trans)glycosidases"/>
    <property type="match status" value="1"/>
</dbReference>
<sequence>MDVVVFPASENANRTHFETTLDTAYLLLDDNQTKLPTTIPTTVHQVLIANELIPDPHRERNERKIQHIHDEDWRFQLEFDVDWDWLSARPGRAVDVVFEGLDTVCEVRMNGMEDVALSTKNMFRSYRLPLHSKGGSWLRRQAQTQTMELLFRSSKRFGDAVLAADGGSRACWNGHPARLYVRKAQYHFGWDWGPSLITTGPWRNIKLEYYTMGRIDNIFVTSQPFDVDGTDVVEVTVHAEINSAEWRIDTGTTHELLVILKGPIWDHRESSFTLLPVEKVGPVQTCRGSIRIPNPERWFPRGYGNQALYSVRVDLVSSYDKTVIHSRSKSFGIRSVELVQDILWPSPLESDVRQTGTSFYFRINGTPVYMAGANWIPADSFLPRTSPEKLREMLQLLVDGNMNMARVWGGGIYETEEFYDLCDELGIMVWQDITLACGNYPAENDQWLLEIEAEVTEQMKRLSSHPSMIIVAGNNEDYQLAEEEIVDYDATDLVIGQDKAACLETGFPSRWLYERRFPELLDSIWGEPLVGGFTSRNAVVNTNSGGPVGGVVYWPGSPWGGLDSTDKCVGDVHQWHVWGGILAPFQSYPQLGGRFISEFGMSSYPSLSTSEKFILPVDSENPAYTNWQHPNIVHHIKAHTWESRFLTYLATTYRFSHVHSLREMTYLTQQLQYDAISTAYRGWRRRWGSSNETRHCGGALVWQFNDVWPAVSWSITSWSDPSIEPNKKHAIPKPAYYAIKEASAPFIVGLERTVISPKGHRVGNIKAAALEMGRTDQCLKGKGVHSVPFIYHERAWVFRLSAWVGVFQLPTPAGVEGMVRVTRFGVSEQGQLTTEILFEKIVTILAGNTTLELGGITVQSATPARDIYHVEFFNLTCGITPQKNTRLAKFTLWPDDIGLLRESCDWVPGLYYEDEPDTDDVGVTVKVKLPVKGLRYEDRWIGDLMPGDSFVLPYECDIAGVGTDHMRDSMNWWHYGDERRQ</sequence>
<dbReference type="OrthoDB" id="2866996at2759"/>
<evidence type="ECO:0000313" key="11">
    <source>
        <dbReference type="Proteomes" id="UP000275078"/>
    </source>
</evidence>
<dbReference type="InterPro" id="IPR006102">
    <property type="entry name" value="Ig-like_GH2"/>
</dbReference>
<dbReference type="InterPro" id="IPR013783">
    <property type="entry name" value="Ig-like_fold"/>
</dbReference>
<evidence type="ECO:0000259" key="7">
    <source>
        <dbReference type="Pfam" id="PF00703"/>
    </source>
</evidence>
<feature type="domain" description="Glycoside hydrolase family 2 catalytic" evidence="8">
    <location>
        <begin position="361"/>
        <end position="479"/>
    </location>
</feature>
<name>A0A3N4HLD7_ASCIM</name>
<dbReference type="InterPro" id="IPR050887">
    <property type="entry name" value="Beta-mannosidase_GH2"/>
</dbReference>
<reference evidence="10 11" key="1">
    <citation type="journal article" date="2018" name="Nat. Ecol. Evol.">
        <title>Pezizomycetes genomes reveal the molecular basis of ectomycorrhizal truffle lifestyle.</title>
        <authorList>
            <person name="Murat C."/>
            <person name="Payen T."/>
            <person name="Noel B."/>
            <person name="Kuo A."/>
            <person name="Morin E."/>
            <person name="Chen J."/>
            <person name="Kohler A."/>
            <person name="Krizsan K."/>
            <person name="Balestrini R."/>
            <person name="Da Silva C."/>
            <person name="Montanini B."/>
            <person name="Hainaut M."/>
            <person name="Levati E."/>
            <person name="Barry K.W."/>
            <person name="Belfiori B."/>
            <person name="Cichocki N."/>
            <person name="Clum A."/>
            <person name="Dockter R.B."/>
            <person name="Fauchery L."/>
            <person name="Guy J."/>
            <person name="Iotti M."/>
            <person name="Le Tacon F."/>
            <person name="Lindquist E.A."/>
            <person name="Lipzen A."/>
            <person name="Malagnac F."/>
            <person name="Mello A."/>
            <person name="Molinier V."/>
            <person name="Miyauchi S."/>
            <person name="Poulain J."/>
            <person name="Riccioni C."/>
            <person name="Rubini A."/>
            <person name="Sitrit Y."/>
            <person name="Splivallo R."/>
            <person name="Traeger S."/>
            <person name="Wang M."/>
            <person name="Zifcakova L."/>
            <person name="Wipf D."/>
            <person name="Zambonelli A."/>
            <person name="Paolocci F."/>
            <person name="Nowrousian M."/>
            <person name="Ottonello S."/>
            <person name="Baldrian P."/>
            <person name="Spatafora J.W."/>
            <person name="Henrissat B."/>
            <person name="Nagy L.G."/>
            <person name="Aury J.M."/>
            <person name="Wincker P."/>
            <person name="Grigoriev I.V."/>
            <person name="Bonfante P."/>
            <person name="Martin F.M."/>
        </authorList>
    </citation>
    <scope>NUCLEOTIDE SEQUENCE [LARGE SCALE GENOMIC DNA]</scope>
    <source>
        <strain evidence="10 11">RN42</strain>
    </source>
</reference>
<dbReference type="PANTHER" id="PTHR43730">
    <property type="entry name" value="BETA-MANNOSIDASE"/>
    <property type="match status" value="1"/>
</dbReference>
<dbReference type="STRING" id="1160509.A0A3N4HLD7"/>
<organism evidence="10 11">
    <name type="scientific">Ascobolus immersus RN42</name>
    <dbReference type="NCBI Taxonomy" id="1160509"/>
    <lineage>
        <taxon>Eukaryota</taxon>
        <taxon>Fungi</taxon>
        <taxon>Dikarya</taxon>
        <taxon>Ascomycota</taxon>
        <taxon>Pezizomycotina</taxon>
        <taxon>Pezizomycetes</taxon>
        <taxon>Pezizales</taxon>
        <taxon>Ascobolaceae</taxon>
        <taxon>Ascobolus</taxon>
    </lineage>
</organism>
<dbReference type="EC" id="3.2.1.25" evidence="3"/>
<dbReference type="PANTHER" id="PTHR43730:SF1">
    <property type="entry name" value="BETA-MANNOSIDASE"/>
    <property type="match status" value="1"/>
</dbReference>
<dbReference type="GO" id="GO:0005975">
    <property type="term" value="P:carbohydrate metabolic process"/>
    <property type="evidence" value="ECO:0007669"/>
    <property type="project" value="InterPro"/>
</dbReference>
<keyword evidence="11" id="KW-1185">Reference proteome</keyword>
<evidence type="ECO:0000256" key="2">
    <source>
        <dbReference type="ARBA" id="ARBA00007401"/>
    </source>
</evidence>
<dbReference type="Gene3D" id="2.60.120.260">
    <property type="entry name" value="Galactose-binding domain-like"/>
    <property type="match status" value="1"/>
</dbReference>
<dbReference type="Pfam" id="PF00703">
    <property type="entry name" value="Glyco_hydro_2"/>
    <property type="match status" value="1"/>
</dbReference>
<keyword evidence="6" id="KW-0326">Glycosidase</keyword>
<evidence type="ECO:0000256" key="5">
    <source>
        <dbReference type="ARBA" id="ARBA00022801"/>
    </source>
</evidence>
<dbReference type="InterPro" id="IPR054593">
    <property type="entry name" value="Beta-mannosidase-like_N2"/>
</dbReference>